<evidence type="ECO:0000256" key="16">
    <source>
        <dbReference type="PIRNR" id="PIRNR000169"/>
    </source>
</evidence>
<dbReference type="GO" id="GO:0046872">
    <property type="term" value="F:metal ion binding"/>
    <property type="evidence" value="ECO:0007669"/>
    <property type="project" value="UniProtKB-KW"/>
</dbReference>
<name>A0A916QLZ3_9GAMM</name>
<keyword evidence="9 18" id="KW-0349">Heme</keyword>
<keyword evidence="8 16" id="KW-0816">Tricarboxylic acid cycle</keyword>
<keyword evidence="11 18" id="KW-0479">Metal-binding</keyword>
<keyword evidence="15 16" id="KW-0472">Membrane</keyword>
<reference evidence="20" key="1">
    <citation type="journal article" date="2014" name="Int. J. Syst. Evol. Microbiol.">
        <title>Complete genome sequence of Corynebacterium casei LMG S-19264T (=DSM 44701T), isolated from a smear-ripened cheese.</title>
        <authorList>
            <consortium name="US DOE Joint Genome Institute (JGI-PGF)"/>
            <person name="Walter F."/>
            <person name="Albersmeier A."/>
            <person name="Kalinowski J."/>
            <person name="Ruckert C."/>
        </authorList>
    </citation>
    <scope>NUCLEOTIDE SEQUENCE</scope>
    <source>
        <strain evidence="20">CGMCC 1.15425</strain>
    </source>
</reference>
<feature type="binding site" description="axial binding residue" evidence="18">
    <location>
        <position position="74"/>
    </location>
    <ligand>
        <name>heme</name>
        <dbReference type="ChEBI" id="CHEBI:30413"/>
        <note>ligand shared with second transmembrane subunit</note>
    </ligand>
    <ligandPart>
        <name>Fe</name>
        <dbReference type="ChEBI" id="CHEBI:18248"/>
    </ligandPart>
</feature>
<evidence type="ECO:0000256" key="11">
    <source>
        <dbReference type="ARBA" id="ARBA00022723"/>
    </source>
</evidence>
<comment type="cofactor">
    <cofactor evidence="18">
        <name>heme</name>
        <dbReference type="ChEBI" id="CHEBI:30413"/>
    </cofactor>
    <text evidence="18">The heme is bound between the two transmembrane subunits.</text>
</comment>
<dbReference type="Gene3D" id="1.20.1300.10">
    <property type="entry name" value="Fumarate reductase/succinate dehydrogenase, transmembrane subunit"/>
    <property type="match status" value="1"/>
</dbReference>
<dbReference type="OrthoDB" id="5612767at2"/>
<gene>
    <name evidence="20" type="primary">sdhD</name>
    <name evidence="20" type="ORF">GCM10011403_27130</name>
</gene>
<dbReference type="GO" id="GO:0005886">
    <property type="term" value="C:plasma membrane"/>
    <property type="evidence" value="ECO:0007669"/>
    <property type="project" value="UniProtKB-SubCell"/>
</dbReference>
<comment type="function">
    <text evidence="1 16">Membrane-anchoring subunit of succinate dehydrogenase (SDH).</text>
</comment>
<feature type="transmembrane region" description="Helical" evidence="19">
    <location>
        <begin position="102"/>
        <end position="123"/>
    </location>
</feature>
<dbReference type="RefSeq" id="WP_068810526.1">
    <property type="nucleotide sequence ID" value="NZ_BMIY01000013.1"/>
</dbReference>
<evidence type="ECO:0000313" key="21">
    <source>
        <dbReference type="Proteomes" id="UP000627715"/>
    </source>
</evidence>
<reference evidence="20" key="2">
    <citation type="submission" date="2020-09" db="EMBL/GenBank/DDBJ databases">
        <authorList>
            <person name="Sun Q."/>
            <person name="Zhou Y."/>
        </authorList>
    </citation>
    <scope>NUCLEOTIDE SEQUENCE</scope>
    <source>
        <strain evidence="20">CGMCC 1.15425</strain>
    </source>
</reference>
<evidence type="ECO:0000256" key="7">
    <source>
        <dbReference type="ARBA" id="ARBA00022519"/>
    </source>
</evidence>
<evidence type="ECO:0000256" key="9">
    <source>
        <dbReference type="ARBA" id="ARBA00022617"/>
    </source>
</evidence>
<feature type="transmembrane region" description="Helical" evidence="19">
    <location>
        <begin position="62"/>
        <end position="82"/>
    </location>
</feature>
<accession>A0A916QLZ3</accession>
<evidence type="ECO:0000256" key="12">
    <source>
        <dbReference type="ARBA" id="ARBA00022982"/>
    </source>
</evidence>
<proteinExistence type="predicted"/>
<evidence type="ECO:0000256" key="3">
    <source>
        <dbReference type="ARBA" id="ARBA00005163"/>
    </source>
</evidence>
<dbReference type="PANTHER" id="PTHR38689:SF1">
    <property type="entry name" value="SUCCINATE DEHYDROGENASE HYDROPHOBIC MEMBRANE ANCHOR SUBUNIT"/>
    <property type="match status" value="1"/>
</dbReference>
<evidence type="ECO:0000256" key="5">
    <source>
        <dbReference type="ARBA" id="ARBA00022448"/>
    </source>
</evidence>
<comment type="caution">
    <text evidence="20">The sequence shown here is derived from an EMBL/GenBank/DDBJ whole genome shotgun (WGS) entry which is preliminary data.</text>
</comment>
<keyword evidence="12 16" id="KW-0249">Electron transport</keyword>
<dbReference type="Pfam" id="PF01127">
    <property type="entry name" value="Sdh_cyt"/>
    <property type="match status" value="1"/>
</dbReference>
<dbReference type="GO" id="GO:0017004">
    <property type="term" value="P:cytochrome complex assembly"/>
    <property type="evidence" value="ECO:0007669"/>
    <property type="project" value="TreeGrafter"/>
</dbReference>
<comment type="pathway">
    <text evidence="3 16">Carbohydrate metabolism; tricarboxylic acid cycle.</text>
</comment>
<keyword evidence="5 16" id="KW-0813">Transport</keyword>
<keyword evidence="10 19" id="KW-0812">Transmembrane</keyword>
<dbReference type="Proteomes" id="UP000627715">
    <property type="component" value="Unassembled WGS sequence"/>
</dbReference>
<feature type="transmembrane region" description="Helical" evidence="19">
    <location>
        <begin position="20"/>
        <end position="42"/>
    </location>
</feature>
<evidence type="ECO:0000256" key="1">
    <source>
        <dbReference type="ARBA" id="ARBA00004050"/>
    </source>
</evidence>
<evidence type="ECO:0000256" key="19">
    <source>
        <dbReference type="SAM" id="Phobius"/>
    </source>
</evidence>
<evidence type="ECO:0000256" key="17">
    <source>
        <dbReference type="PIRSR" id="PIRSR000169-1"/>
    </source>
</evidence>
<evidence type="ECO:0000256" key="14">
    <source>
        <dbReference type="ARBA" id="ARBA00023004"/>
    </source>
</evidence>
<keyword evidence="7 16" id="KW-0997">Cell inner membrane</keyword>
<evidence type="ECO:0000256" key="13">
    <source>
        <dbReference type="ARBA" id="ARBA00022989"/>
    </source>
</evidence>
<keyword evidence="13 19" id="KW-1133">Transmembrane helix</keyword>
<evidence type="ECO:0000256" key="10">
    <source>
        <dbReference type="ARBA" id="ARBA00022692"/>
    </source>
</evidence>
<dbReference type="AlphaFoldDB" id="A0A916QLZ3"/>
<dbReference type="GO" id="GO:0009055">
    <property type="term" value="F:electron transfer activity"/>
    <property type="evidence" value="ECO:0007669"/>
    <property type="project" value="TreeGrafter"/>
</dbReference>
<dbReference type="CDD" id="cd03494">
    <property type="entry name" value="SQR_TypeC_SdhD"/>
    <property type="match status" value="1"/>
</dbReference>
<dbReference type="InterPro" id="IPR034804">
    <property type="entry name" value="SQR/QFR_C/D"/>
</dbReference>
<evidence type="ECO:0000313" key="20">
    <source>
        <dbReference type="EMBL" id="GFZ82345.1"/>
    </source>
</evidence>
<organism evidence="20 21">
    <name type="scientific">Pseudohongiella nitratireducens</name>
    <dbReference type="NCBI Taxonomy" id="1768907"/>
    <lineage>
        <taxon>Bacteria</taxon>
        <taxon>Pseudomonadati</taxon>
        <taxon>Pseudomonadota</taxon>
        <taxon>Gammaproteobacteria</taxon>
        <taxon>Pseudomonadales</taxon>
        <taxon>Pseudohongiellaceae</taxon>
        <taxon>Pseudohongiella</taxon>
    </lineage>
</organism>
<dbReference type="GO" id="GO:0006099">
    <property type="term" value="P:tricarboxylic acid cycle"/>
    <property type="evidence" value="ECO:0007669"/>
    <property type="project" value="UniProtKB-UniRule"/>
</dbReference>
<feature type="binding site" evidence="17">
    <location>
        <position position="86"/>
    </location>
    <ligand>
        <name>a ubiquinone</name>
        <dbReference type="ChEBI" id="CHEBI:16389"/>
    </ligand>
</feature>
<evidence type="ECO:0000256" key="18">
    <source>
        <dbReference type="PIRSR" id="PIRSR000169-2"/>
    </source>
</evidence>
<dbReference type="PIRSF" id="PIRSF000169">
    <property type="entry name" value="SDH_D"/>
    <property type="match status" value="1"/>
</dbReference>
<comment type="subcellular location">
    <subcellularLocation>
        <location evidence="2 16">Cell inner membrane</location>
        <topology evidence="2 16">Multi-pass membrane protein</topology>
    </subcellularLocation>
</comment>
<protein>
    <recommendedName>
        <fullName evidence="4 16">Succinate dehydrogenase hydrophobic membrane anchor subunit</fullName>
    </recommendedName>
</protein>
<dbReference type="SUPFAM" id="SSF81343">
    <property type="entry name" value="Fumarate reductase respiratory complex transmembrane subunits"/>
    <property type="match status" value="1"/>
</dbReference>
<dbReference type="InterPro" id="IPR014312">
    <property type="entry name" value="Succ_DH_anchor"/>
</dbReference>
<dbReference type="InterPro" id="IPR000701">
    <property type="entry name" value="SuccDH_FuR_B_TM-su"/>
</dbReference>
<dbReference type="GO" id="GO:0020037">
    <property type="term" value="F:heme binding"/>
    <property type="evidence" value="ECO:0007669"/>
    <property type="project" value="InterPro"/>
</dbReference>
<dbReference type="NCBIfam" id="TIGR02968">
    <property type="entry name" value="succ_dehyd_anc"/>
    <property type="match status" value="1"/>
</dbReference>
<dbReference type="PANTHER" id="PTHR38689">
    <property type="entry name" value="SUCCINATE DEHYDROGENASE HYDROPHOBIC MEMBRANE ANCHOR SUBUNIT"/>
    <property type="match status" value="1"/>
</dbReference>
<sequence length="125" mass="13798">MVSRVSGATNLGRNGLHDWVLQRFSAIVLAIYTLGLLGWFAVNPDFSYGAWRGLFDATWMKIATLAAIIALCAHAWIGMWTIATDYLTSLALGKAATFVRLLFQAGCVILIFTYLVWGVQILWGL</sequence>
<keyword evidence="21" id="KW-1185">Reference proteome</keyword>
<evidence type="ECO:0000256" key="6">
    <source>
        <dbReference type="ARBA" id="ARBA00022475"/>
    </source>
</evidence>
<evidence type="ECO:0000256" key="4">
    <source>
        <dbReference type="ARBA" id="ARBA00019425"/>
    </source>
</evidence>
<evidence type="ECO:0000256" key="8">
    <source>
        <dbReference type="ARBA" id="ARBA00022532"/>
    </source>
</evidence>
<evidence type="ECO:0000256" key="2">
    <source>
        <dbReference type="ARBA" id="ARBA00004429"/>
    </source>
</evidence>
<evidence type="ECO:0000256" key="15">
    <source>
        <dbReference type="ARBA" id="ARBA00023136"/>
    </source>
</evidence>
<dbReference type="EMBL" id="BMIY01000013">
    <property type="protein sequence ID" value="GFZ82345.1"/>
    <property type="molecule type" value="Genomic_DNA"/>
</dbReference>
<keyword evidence="14 18" id="KW-0408">Iron</keyword>
<keyword evidence="6 16" id="KW-1003">Cell membrane</keyword>